<evidence type="ECO:0000256" key="7">
    <source>
        <dbReference type="ARBA" id="ARBA00022968"/>
    </source>
</evidence>
<keyword evidence="6 12" id="KW-0812">Transmembrane</keyword>
<reference evidence="15 16" key="1">
    <citation type="submission" date="2022-05" db="EMBL/GenBank/DDBJ databases">
        <title>A multi-omics perspective on studying reproductive biology in Daphnia sinensis.</title>
        <authorList>
            <person name="Jia J."/>
        </authorList>
    </citation>
    <scope>NUCLEOTIDE SEQUENCE [LARGE SCALE GENOMIC DNA]</scope>
    <source>
        <strain evidence="15 16">WSL</strain>
    </source>
</reference>
<accession>A0AAD5PZP9</accession>
<dbReference type="GO" id="GO:0008417">
    <property type="term" value="F:fucosyltransferase activity"/>
    <property type="evidence" value="ECO:0007669"/>
    <property type="project" value="InterPro"/>
</dbReference>
<keyword evidence="4 12" id="KW-0328">Glycosyltransferase</keyword>
<dbReference type="Gene3D" id="3.40.50.11660">
    <property type="entry name" value="Glycosyl transferase family 10, C-terminal domain"/>
    <property type="match status" value="1"/>
</dbReference>
<dbReference type="Pfam" id="PF17039">
    <property type="entry name" value="Glyco_tran_10_N"/>
    <property type="match status" value="1"/>
</dbReference>
<evidence type="ECO:0000256" key="3">
    <source>
        <dbReference type="ARBA" id="ARBA00008919"/>
    </source>
</evidence>
<evidence type="ECO:0000259" key="13">
    <source>
        <dbReference type="Pfam" id="PF00852"/>
    </source>
</evidence>
<keyword evidence="16" id="KW-1185">Reference proteome</keyword>
<keyword evidence="9 12" id="KW-0333">Golgi apparatus</keyword>
<evidence type="ECO:0000256" key="8">
    <source>
        <dbReference type="ARBA" id="ARBA00022989"/>
    </source>
</evidence>
<keyword evidence="10" id="KW-0472">Membrane</keyword>
<proteinExistence type="inferred from homology"/>
<evidence type="ECO:0000256" key="6">
    <source>
        <dbReference type="ARBA" id="ARBA00022692"/>
    </source>
</evidence>
<dbReference type="PANTHER" id="PTHR48438">
    <property type="entry name" value="ALPHA-(1,3)-FUCOSYLTRANSFERASE C-RELATED"/>
    <property type="match status" value="1"/>
</dbReference>
<evidence type="ECO:0000256" key="4">
    <source>
        <dbReference type="ARBA" id="ARBA00022676"/>
    </source>
</evidence>
<dbReference type="FunFam" id="3.40.50.11660:FF:000009">
    <property type="entry name" value="Uncharacterized protein"/>
    <property type="match status" value="1"/>
</dbReference>
<comment type="caution">
    <text evidence="15">The sequence shown here is derived from an EMBL/GenBank/DDBJ whole genome shotgun (WGS) entry which is preliminary data.</text>
</comment>
<comment type="similarity">
    <text evidence="3 12">Belongs to the glycosyltransferase 10 family.</text>
</comment>
<evidence type="ECO:0000313" key="16">
    <source>
        <dbReference type="Proteomes" id="UP000820818"/>
    </source>
</evidence>
<protein>
    <recommendedName>
        <fullName evidence="12">Fucosyltransferase</fullName>
        <ecNumber evidence="12">2.4.1.-</ecNumber>
    </recommendedName>
</protein>
<name>A0AAD5PZP9_9CRUS</name>
<evidence type="ECO:0000313" key="15">
    <source>
        <dbReference type="EMBL" id="KAI9563593.1"/>
    </source>
</evidence>
<dbReference type="AlphaFoldDB" id="A0AAD5PZP9"/>
<evidence type="ECO:0000256" key="11">
    <source>
        <dbReference type="ARBA" id="ARBA00023180"/>
    </source>
</evidence>
<dbReference type="SUPFAM" id="SSF53756">
    <property type="entry name" value="UDP-Glycosyltransferase/glycogen phosphorylase"/>
    <property type="match status" value="1"/>
</dbReference>
<keyword evidence="11" id="KW-0325">Glycoprotein</keyword>
<dbReference type="InterPro" id="IPR055270">
    <property type="entry name" value="Glyco_tran_10_C"/>
</dbReference>
<evidence type="ECO:0000259" key="14">
    <source>
        <dbReference type="Pfam" id="PF17039"/>
    </source>
</evidence>
<dbReference type="InterPro" id="IPR038577">
    <property type="entry name" value="GT10-like_C_sf"/>
</dbReference>
<evidence type="ECO:0000256" key="2">
    <source>
        <dbReference type="ARBA" id="ARBA00004922"/>
    </source>
</evidence>
<comment type="pathway">
    <text evidence="2">Protein modification; protein glycosylation.</text>
</comment>
<sequence length="407" mass="47891">MTSSRYTGVNQPVVKTVSAFKLIFLFTTLAVLVLFNFPFQALSREVDQYIHPHQQNEIKTILVWNGSNRKEIRVFGMGNNSFINHNCTYTRCQITDNRSLRPLSSYDAIMVVFNDEFTAPDQLKMPEFGNKRNERQRLVFFTQESPPALKPYYNMTQLTNFFNWTMTYRTDADIPLLYGRIIPKETAPRTAEEINRTRETFRNLPPKSWRNKSKTAAWMVSHCNTHSQRETYVKELSKYIDVDTYGQCGNLSCARDILHHSDPQCYDMLESTYKFYLSFENSLCTDYVTEKFFKIMGHNIVPVVYGGADYTKHAPPHSYIDARTFKPKELAAYLKLLDSNDTLYNDYFWWKEYYDVEFSVGDMSRHGFCDLCQKLHEQDREFRSYQELTSQWDDRNACKTVDSSWIS</sequence>
<dbReference type="InterPro" id="IPR031481">
    <property type="entry name" value="Glyco_tran_10_N"/>
</dbReference>
<feature type="domain" description="Fucosyltransferase C-terminal" evidence="13">
    <location>
        <begin position="209"/>
        <end position="390"/>
    </location>
</feature>
<organism evidence="15 16">
    <name type="scientific">Daphnia sinensis</name>
    <dbReference type="NCBI Taxonomy" id="1820382"/>
    <lineage>
        <taxon>Eukaryota</taxon>
        <taxon>Metazoa</taxon>
        <taxon>Ecdysozoa</taxon>
        <taxon>Arthropoda</taxon>
        <taxon>Crustacea</taxon>
        <taxon>Branchiopoda</taxon>
        <taxon>Diplostraca</taxon>
        <taxon>Cladocera</taxon>
        <taxon>Anomopoda</taxon>
        <taxon>Daphniidae</taxon>
        <taxon>Daphnia</taxon>
        <taxon>Daphnia similis group</taxon>
    </lineage>
</organism>
<gene>
    <name evidence="15" type="ORF">GHT06_011057</name>
</gene>
<dbReference type="PANTHER" id="PTHR48438:SF1">
    <property type="entry name" value="ALPHA-(1,3)-FUCOSYLTRANSFERASE C-RELATED"/>
    <property type="match status" value="1"/>
</dbReference>
<evidence type="ECO:0000256" key="5">
    <source>
        <dbReference type="ARBA" id="ARBA00022679"/>
    </source>
</evidence>
<dbReference type="GO" id="GO:0032580">
    <property type="term" value="C:Golgi cisterna membrane"/>
    <property type="evidence" value="ECO:0007669"/>
    <property type="project" value="UniProtKB-SubCell"/>
</dbReference>
<dbReference type="Pfam" id="PF00852">
    <property type="entry name" value="Glyco_transf_10"/>
    <property type="match status" value="1"/>
</dbReference>
<dbReference type="EC" id="2.4.1.-" evidence="12"/>
<dbReference type="EMBL" id="WJBH02000002">
    <property type="protein sequence ID" value="KAI9563593.1"/>
    <property type="molecule type" value="Genomic_DNA"/>
</dbReference>
<dbReference type="InterPro" id="IPR001503">
    <property type="entry name" value="Glyco_trans_10"/>
</dbReference>
<evidence type="ECO:0000256" key="9">
    <source>
        <dbReference type="ARBA" id="ARBA00023034"/>
    </source>
</evidence>
<comment type="subcellular location">
    <subcellularLocation>
        <location evidence="1 12">Golgi apparatus</location>
        <location evidence="1 12">Golgi stack membrane</location>
        <topology evidence="1 12">Single-pass type II membrane protein</topology>
    </subcellularLocation>
</comment>
<evidence type="ECO:0000256" key="1">
    <source>
        <dbReference type="ARBA" id="ARBA00004447"/>
    </source>
</evidence>
<evidence type="ECO:0000256" key="12">
    <source>
        <dbReference type="RuleBase" id="RU003832"/>
    </source>
</evidence>
<keyword evidence="8" id="KW-1133">Transmembrane helix</keyword>
<keyword evidence="5 12" id="KW-0808">Transferase</keyword>
<keyword evidence="7" id="KW-0735">Signal-anchor</keyword>
<feature type="domain" description="Fucosyltransferase N-terminal" evidence="14">
    <location>
        <begin position="58"/>
        <end position="179"/>
    </location>
</feature>
<dbReference type="Proteomes" id="UP000820818">
    <property type="component" value="Linkage Group LG2"/>
</dbReference>
<evidence type="ECO:0000256" key="10">
    <source>
        <dbReference type="ARBA" id="ARBA00023136"/>
    </source>
</evidence>